<keyword evidence="2" id="KW-1185">Reference proteome</keyword>
<evidence type="ECO:0000313" key="1">
    <source>
        <dbReference type="EMBL" id="MDV2477329.1"/>
    </source>
</evidence>
<dbReference type="Proteomes" id="UP001275440">
    <property type="component" value="Unassembled WGS sequence"/>
</dbReference>
<dbReference type="EMBL" id="WBMO01000003">
    <property type="protein sequence ID" value="MDV2477329.1"/>
    <property type="molecule type" value="Genomic_DNA"/>
</dbReference>
<sequence>MVVYFPHLGGTAFVELEAYWTLHPALLGLRSRVRHRGRRAGKLTAEEQSGTILGALILYMAICDGLRKRG</sequence>
<organism evidence="1 2">
    <name type="scientific">Rhodococcus zopfii</name>
    <dbReference type="NCBI Taxonomy" id="43772"/>
    <lineage>
        <taxon>Bacteria</taxon>
        <taxon>Bacillati</taxon>
        <taxon>Actinomycetota</taxon>
        <taxon>Actinomycetes</taxon>
        <taxon>Mycobacteriales</taxon>
        <taxon>Nocardiaceae</taxon>
        <taxon>Rhodococcus</taxon>
    </lineage>
</organism>
<evidence type="ECO:0000313" key="2">
    <source>
        <dbReference type="Proteomes" id="UP001275440"/>
    </source>
</evidence>
<proteinExistence type="predicted"/>
<accession>A0ABU3WTK9</accession>
<comment type="caution">
    <text evidence="1">The sequence shown here is derived from an EMBL/GenBank/DDBJ whole genome shotgun (WGS) entry which is preliminary data.</text>
</comment>
<gene>
    <name evidence="1" type="ORF">F8M49_21715</name>
</gene>
<reference evidence="1 2" key="1">
    <citation type="submission" date="2019-10" db="EMBL/GenBank/DDBJ databases">
        <title>Draft Genome Assembly of Rhodococcus zopfii DSM44189.</title>
        <authorList>
            <person name="Sutton J.M."/>
            <person name="Akob D.M."/>
            <person name="Bushman T.J."/>
        </authorList>
    </citation>
    <scope>NUCLEOTIDE SEQUENCE [LARGE SCALE GENOMIC DNA]</scope>
    <source>
        <strain evidence="1 2">DSM 44189</strain>
    </source>
</reference>
<protein>
    <recommendedName>
        <fullName evidence="3">Transposase</fullName>
    </recommendedName>
</protein>
<evidence type="ECO:0008006" key="3">
    <source>
        <dbReference type="Google" id="ProtNLM"/>
    </source>
</evidence>
<name>A0ABU3WTK9_9NOCA</name>